<proteinExistence type="predicted"/>
<dbReference type="CDD" id="cd00338">
    <property type="entry name" value="Ser_Recombinase"/>
    <property type="match status" value="1"/>
</dbReference>
<dbReference type="Gene3D" id="3.90.1750.20">
    <property type="entry name" value="Putative Large Serine Recombinase, Chain B, Domain 2"/>
    <property type="match status" value="1"/>
</dbReference>
<dbReference type="PANTHER" id="PTHR30461">
    <property type="entry name" value="DNA-INVERTASE FROM LAMBDOID PROPHAGE"/>
    <property type="match status" value="1"/>
</dbReference>
<dbReference type="PROSITE" id="PS51737">
    <property type="entry name" value="RECOMBINASE_DNA_BIND"/>
    <property type="match status" value="1"/>
</dbReference>
<reference evidence="3" key="1">
    <citation type="submission" date="2022-06" db="EMBL/GenBank/DDBJ databases">
        <title>Isolation of gut microbiota from human fecal samples.</title>
        <authorList>
            <person name="Pamer E.G."/>
            <person name="Barat B."/>
            <person name="Waligurski E."/>
            <person name="Medina S."/>
            <person name="Paddock L."/>
            <person name="Mostad J."/>
        </authorList>
    </citation>
    <scope>NUCLEOTIDE SEQUENCE</scope>
    <source>
        <strain evidence="3">DFI.5.57</strain>
    </source>
</reference>
<dbReference type="InterPro" id="IPR025827">
    <property type="entry name" value="Zn_ribbon_recom_dom"/>
</dbReference>
<accession>A0AAW5KN90</accession>
<dbReference type="RefSeq" id="WP_041337552.1">
    <property type="nucleotide sequence ID" value="NZ_DAWBZA010000042.1"/>
</dbReference>
<dbReference type="InterPro" id="IPR038109">
    <property type="entry name" value="DNA_bind_recomb_sf"/>
</dbReference>
<organism evidence="3 4">
    <name type="scientific">Ruminococcus bicirculans</name>
    <name type="common">ex Wegman et al. 2014</name>
    <dbReference type="NCBI Taxonomy" id="1160721"/>
    <lineage>
        <taxon>Bacteria</taxon>
        <taxon>Bacillati</taxon>
        <taxon>Bacillota</taxon>
        <taxon>Clostridia</taxon>
        <taxon>Eubacteriales</taxon>
        <taxon>Oscillospiraceae</taxon>
        <taxon>Ruminococcus</taxon>
    </lineage>
</organism>
<evidence type="ECO:0000313" key="3">
    <source>
        <dbReference type="EMBL" id="MCQ5153945.1"/>
    </source>
</evidence>
<evidence type="ECO:0000313" key="4">
    <source>
        <dbReference type="Proteomes" id="UP001206236"/>
    </source>
</evidence>
<protein>
    <submittedName>
        <fullName evidence="3">Recombinase family protein</fullName>
    </submittedName>
</protein>
<feature type="domain" description="Recombinase" evidence="2">
    <location>
        <begin position="187"/>
        <end position="313"/>
    </location>
</feature>
<dbReference type="PROSITE" id="PS51736">
    <property type="entry name" value="RECOMBINASES_3"/>
    <property type="match status" value="1"/>
</dbReference>
<dbReference type="Pfam" id="PF00239">
    <property type="entry name" value="Resolvase"/>
    <property type="match status" value="1"/>
</dbReference>
<dbReference type="GO" id="GO:0000150">
    <property type="term" value="F:DNA strand exchange activity"/>
    <property type="evidence" value="ECO:0007669"/>
    <property type="project" value="InterPro"/>
</dbReference>
<dbReference type="AlphaFoldDB" id="A0AAW5KN90"/>
<dbReference type="Pfam" id="PF13408">
    <property type="entry name" value="Zn_ribbon_recom"/>
    <property type="match status" value="1"/>
</dbReference>
<evidence type="ECO:0000259" key="1">
    <source>
        <dbReference type="PROSITE" id="PS51736"/>
    </source>
</evidence>
<dbReference type="InterPro" id="IPR006119">
    <property type="entry name" value="Resolv_N"/>
</dbReference>
<name>A0AAW5KN90_9FIRM</name>
<dbReference type="InterPro" id="IPR011109">
    <property type="entry name" value="DNA_bind_recombinase_dom"/>
</dbReference>
<sequence>MTKMSTAPNVTVIPAKVQTTENRDKYHQLRVAAYCRVSTEQEEQQNSYQVQIAYYTDLINRKKEWTLAGVFADEGISGTQTKKRTEFNRMIRMCKNKKIDLVITKSISRFARNTVDCLEYVRQLKDLGIGVIFEKENINTLTMTSEFMIALYGSFAQAESESISKNVSWGKEKAYREGKVSFQYKYLLGYKKGADGKPEIVPNEAETVRLIFSLYLDGYTLHNIAQTLMNQKRITATGKSEWSKGEIQRILKNEKYVGDALLQKTFTVDCITHKVVKNNGERPMYLITDHHTPIIDRDTFNRVQQEIARRSSKRKISDHTKTEQGKYSGKYALSELLICGNCGTPYRRRIWTKNGKKQVVWRCISRLEHGKKYCPDSPTIKEENLHRGIIRSINNYYSCRDDIVRILKANIGSVLECQGQEEILSIEKRLKEIDQARTDLVGLIVSGGCDEDKLDSEFAKLYAEEQELSERLEMLKSQNKTSAETQQKLDKITDMIEHEKFELETFDNVLIRKLIECVKVLSKTEILVIFKGGYEVRTEIE</sequence>
<dbReference type="Gene3D" id="3.40.50.1390">
    <property type="entry name" value="Resolvase, N-terminal catalytic domain"/>
    <property type="match status" value="1"/>
</dbReference>
<dbReference type="Proteomes" id="UP001206236">
    <property type="component" value="Unassembled WGS sequence"/>
</dbReference>
<feature type="domain" description="Resolvase/invertase-type recombinase catalytic" evidence="1">
    <location>
        <begin position="30"/>
        <end position="178"/>
    </location>
</feature>
<dbReference type="SUPFAM" id="SSF53041">
    <property type="entry name" value="Resolvase-like"/>
    <property type="match status" value="1"/>
</dbReference>
<dbReference type="Pfam" id="PF07508">
    <property type="entry name" value="Recombinase"/>
    <property type="match status" value="1"/>
</dbReference>
<dbReference type="PANTHER" id="PTHR30461:SF23">
    <property type="entry name" value="DNA RECOMBINASE-RELATED"/>
    <property type="match status" value="1"/>
</dbReference>
<comment type="caution">
    <text evidence="3">The sequence shown here is derived from an EMBL/GenBank/DDBJ whole genome shotgun (WGS) entry which is preliminary data.</text>
</comment>
<dbReference type="EMBL" id="JANGCN010000031">
    <property type="protein sequence ID" value="MCQ5153945.1"/>
    <property type="molecule type" value="Genomic_DNA"/>
</dbReference>
<dbReference type="InterPro" id="IPR050639">
    <property type="entry name" value="SSR_resolvase"/>
</dbReference>
<dbReference type="GO" id="GO:0003677">
    <property type="term" value="F:DNA binding"/>
    <property type="evidence" value="ECO:0007669"/>
    <property type="project" value="InterPro"/>
</dbReference>
<dbReference type="SMART" id="SM00857">
    <property type="entry name" value="Resolvase"/>
    <property type="match status" value="1"/>
</dbReference>
<evidence type="ECO:0000259" key="2">
    <source>
        <dbReference type="PROSITE" id="PS51737"/>
    </source>
</evidence>
<gene>
    <name evidence="3" type="ORF">NE632_11600</name>
</gene>
<dbReference type="InterPro" id="IPR036162">
    <property type="entry name" value="Resolvase-like_N_sf"/>
</dbReference>